<accession>A0AAD6MPP6</accession>
<feature type="region of interest" description="Disordered" evidence="1">
    <location>
        <begin position="83"/>
        <end position="117"/>
    </location>
</feature>
<feature type="compositionally biased region" description="Polar residues" evidence="1">
    <location>
        <begin position="339"/>
        <end position="356"/>
    </location>
</feature>
<gene>
    <name evidence="2" type="ORF">N7537_003215</name>
</gene>
<organism evidence="2 3">
    <name type="scientific">Penicillium hordei</name>
    <dbReference type="NCBI Taxonomy" id="40994"/>
    <lineage>
        <taxon>Eukaryota</taxon>
        <taxon>Fungi</taxon>
        <taxon>Dikarya</taxon>
        <taxon>Ascomycota</taxon>
        <taxon>Pezizomycotina</taxon>
        <taxon>Eurotiomycetes</taxon>
        <taxon>Eurotiomycetidae</taxon>
        <taxon>Eurotiales</taxon>
        <taxon>Aspergillaceae</taxon>
        <taxon>Penicillium</taxon>
    </lineage>
</organism>
<dbReference type="RefSeq" id="XP_056759268.1">
    <property type="nucleotide sequence ID" value="XM_056894273.1"/>
</dbReference>
<feature type="compositionally biased region" description="Polar residues" evidence="1">
    <location>
        <begin position="304"/>
        <end position="316"/>
    </location>
</feature>
<dbReference type="EMBL" id="JAQJAE010000001">
    <property type="protein sequence ID" value="KAJ5618101.1"/>
    <property type="molecule type" value="Genomic_DNA"/>
</dbReference>
<dbReference type="GeneID" id="81584515"/>
<sequence>MDLVQDLYVTPEAPWLQQSKGGKGDCRDLVFMDWLCVDFRERLLDALAKSRSSTFIKAKHLAKENILDILHCISSLSVSESEKGTETAEDCSDPPGSSLDTIPADSPPEYLGIHRDSPPAESFQHLDDIHLGSLGLSLSTTPRESGVAGEWPNLLPRDLIPGDLAVESSDFDQCDRMDIAGSDEMQWWSSQGGLDDTPPRMSPKTPSNVPFWLGGQSQDLTQVPTPAVLDFMDLDLLAEPGEMGFLTQSYNGPTIQSNLKGSATLPVSATQMGNNGIQLEKAREGRVAQQIRSPAPDQGLGSILNPQRRSTHSPALNRTGGRIISPQRKGTLSPAPSSPAISTQQPTPSASRSQISAAWDSRVSRAVSHGLLAWAPASVGGTQVVQAQSTHEMPRNESEGGEETLLGAPPCNDVQEGGTQIIGPYATEISSVVLLDCTPVHLPSANQVFAAFSHQLPENKRSVAQLLTCLFYAIGSPDALSQLRHALQFARKNSMIPVVQSGLQNDLATTVQALDRLDSITALSHILRRYYLVRLSAHRTRLEQDHIATKLAGRGSKPMLKYDCARLQLIRDSGNDGGRSADTSDRHVRKDRPKNRSKTQALTDLMQMLYPGLTPLPVGESRQTNDCMYARKLTQLRNRLSCARNWYTFEHTFPGAILALIPCAGQYSISIDQVEKLPSDTIRIFLTYLQEHRGTYLRSLSQALPKGVFDVLGGLDLSQNFGFETVDIASLSEYVYDTEHLLQLCKAVV</sequence>
<proteinExistence type="predicted"/>
<evidence type="ECO:0000313" key="2">
    <source>
        <dbReference type="EMBL" id="KAJ5618101.1"/>
    </source>
</evidence>
<comment type="caution">
    <text evidence="2">The sequence shown here is derived from an EMBL/GenBank/DDBJ whole genome shotgun (WGS) entry which is preliminary data.</text>
</comment>
<protein>
    <submittedName>
        <fullName evidence="2">Uncharacterized protein</fullName>
    </submittedName>
</protein>
<dbReference type="AlphaFoldDB" id="A0AAD6MPP6"/>
<reference evidence="2" key="2">
    <citation type="submission" date="2023-01" db="EMBL/GenBank/DDBJ databases">
        <authorList>
            <person name="Petersen C."/>
        </authorList>
    </citation>
    <scope>NUCLEOTIDE SEQUENCE</scope>
    <source>
        <strain evidence="2">IBT 12815</strain>
    </source>
</reference>
<feature type="region of interest" description="Disordered" evidence="1">
    <location>
        <begin position="573"/>
        <end position="598"/>
    </location>
</feature>
<evidence type="ECO:0000256" key="1">
    <source>
        <dbReference type="SAM" id="MobiDB-lite"/>
    </source>
</evidence>
<keyword evidence="3" id="KW-1185">Reference proteome</keyword>
<name>A0AAD6MPP6_9EURO</name>
<feature type="region of interest" description="Disordered" evidence="1">
    <location>
        <begin position="293"/>
        <end position="356"/>
    </location>
</feature>
<evidence type="ECO:0000313" key="3">
    <source>
        <dbReference type="Proteomes" id="UP001213799"/>
    </source>
</evidence>
<reference evidence="2" key="1">
    <citation type="journal article" date="2023" name="IMA Fungus">
        <title>Comparative genomic study of the Penicillium genus elucidates a diverse pangenome and 15 lateral gene transfer events.</title>
        <authorList>
            <person name="Petersen C."/>
            <person name="Sorensen T."/>
            <person name="Nielsen M.R."/>
            <person name="Sondergaard T.E."/>
            <person name="Sorensen J.L."/>
            <person name="Fitzpatrick D.A."/>
            <person name="Frisvad J.C."/>
            <person name="Nielsen K.L."/>
        </authorList>
    </citation>
    <scope>NUCLEOTIDE SEQUENCE</scope>
    <source>
        <strain evidence="2">IBT 12815</strain>
    </source>
</reference>
<dbReference type="Proteomes" id="UP001213799">
    <property type="component" value="Unassembled WGS sequence"/>
</dbReference>